<organism evidence="2 3">
    <name type="scientific">Cotesia glomerata</name>
    <name type="common">Lepidopteran parasitic wasp</name>
    <name type="synonym">Apanteles glomeratus</name>
    <dbReference type="NCBI Taxonomy" id="32391"/>
    <lineage>
        <taxon>Eukaryota</taxon>
        <taxon>Metazoa</taxon>
        <taxon>Ecdysozoa</taxon>
        <taxon>Arthropoda</taxon>
        <taxon>Hexapoda</taxon>
        <taxon>Insecta</taxon>
        <taxon>Pterygota</taxon>
        <taxon>Neoptera</taxon>
        <taxon>Endopterygota</taxon>
        <taxon>Hymenoptera</taxon>
        <taxon>Apocrita</taxon>
        <taxon>Ichneumonoidea</taxon>
        <taxon>Braconidae</taxon>
        <taxon>Microgastrinae</taxon>
        <taxon>Cotesia</taxon>
    </lineage>
</organism>
<accession>A0AAV7HW42</accession>
<gene>
    <name evidence="2" type="ORF">KQX54_016032</name>
</gene>
<feature type="region of interest" description="Disordered" evidence="1">
    <location>
        <begin position="74"/>
        <end position="96"/>
    </location>
</feature>
<evidence type="ECO:0000313" key="3">
    <source>
        <dbReference type="Proteomes" id="UP000826195"/>
    </source>
</evidence>
<proteinExistence type="predicted"/>
<dbReference type="AlphaFoldDB" id="A0AAV7HW42"/>
<dbReference type="EMBL" id="JAHXZJ010002982">
    <property type="protein sequence ID" value="KAH0535359.1"/>
    <property type="molecule type" value="Genomic_DNA"/>
</dbReference>
<evidence type="ECO:0000256" key="1">
    <source>
        <dbReference type="SAM" id="MobiDB-lite"/>
    </source>
</evidence>
<feature type="compositionally biased region" description="Basic and acidic residues" evidence="1">
    <location>
        <begin position="83"/>
        <end position="96"/>
    </location>
</feature>
<keyword evidence="3" id="KW-1185">Reference proteome</keyword>
<feature type="compositionally biased region" description="Polar residues" evidence="1">
    <location>
        <begin position="8"/>
        <end position="17"/>
    </location>
</feature>
<feature type="region of interest" description="Disordered" evidence="1">
    <location>
        <begin position="1"/>
        <end position="31"/>
    </location>
</feature>
<evidence type="ECO:0000313" key="2">
    <source>
        <dbReference type="EMBL" id="KAH0535359.1"/>
    </source>
</evidence>
<sequence>MRQERVPETSTGDNVMASTTPTTPESTSTQTQINIIISNSGASNNITCNDSNDSNEVNEGDVVLTSTSNHQQKLALNVQTDSDIERDKNATKSRSD</sequence>
<feature type="compositionally biased region" description="Low complexity" evidence="1">
    <location>
        <begin position="18"/>
        <end position="31"/>
    </location>
</feature>
<protein>
    <submittedName>
        <fullName evidence="2">Uncharacterized protein</fullName>
    </submittedName>
</protein>
<name>A0AAV7HW42_COTGL</name>
<reference evidence="2 3" key="1">
    <citation type="journal article" date="2021" name="J. Hered.">
        <title>A chromosome-level genome assembly of the parasitoid wasp, Cotesia glomerata (Hymenoptera: Braconidae).</title>
        <authorList>
            <person name="Pinto B.J."/>
            <person name="Weis J.J."/>
            <person name="Gamble T."/>
            <person name="Ode P.J."/>
            <person name="Paul R."/>
            <person name="Zaspel J.M."/>
        </authorList>
    </citation>
    <scope>NUCLEOTIDE SEQUENCE [LARGE SCALE GENOMIC DNA]</scope>
    <source>
        <strain evidence="2">CgM1</strain>
    </source>
</reference>
<comment type="caution">
    <text evidence="2">The sequence shown here is derived from an EMBL/GenBank/DDBJ whole genome shotgun (WGS) entry which is preliminary data.</text>
</comment>
<dbReference type="Proteomes" id="UP000826195">
    <property type="component" value="Unassembled WGS sequence"/>
</dbReference>